<name>A0AAW2ZA74_9EUKA</name>
<dbReference type="GO" id="GO:0006886">
    <property type="term" value="P:intracellular protein transport"/>
    <property type="evidence" value="ECO:0007669"/>
    <property type="project" value="UniProtKB-UniRule"/>
</dbReference>
<sequence length="159" mass="18414">MASLWTAVFLLLVAEVAATILILIPLRPRVARQYLVKSLYKIRHVFVLIALIMITVAYYSYVDFTYKYNEQKIEGQTQAEMRSNIQFKATRAQRNFYLSAMIIVLSFLLWRLASFLSEYMRLQSSVERLQELSKTQSTVKPVTVSSSATTSIREEKKTK</sequence>
<keyword evidence="5" id="KW-0813">Transport</keyword>
<keyword evidence="4 5" id="KW-0472">Membrane</keyword>
<evidence type="ECO:0000256" key="3">
    <source>
        <dbReference type="ARBA" id="ARBA00022989"/>
    </source>
</evidence>
<keyword evidence="5" id="KW-0653">Protein transport</keyword>
<evidence type="ECO:0000313" key="8">
    <source>
        <dbReference type="EMBL" id="KAL0486177.1"/>
    </source>
</evidence>
<comment type="function">
    <text evidence="5">May play a role in anterograde transport of membrane proteins from the endoplasmic reticulum to the Golgi.</text>
</comment>
<evidence type="ECO:0000256" key="1">
    <source>
        <dbReference type="ARBA" id="ARBA00004141"/>
    </source>
</evidence>
<evidence type="ECO:0000256" key="6">
    <source>
        <dbReference type="SAM" id="SignalP"/>
    </source>
</evidence>
<keyword evidence="8" id="KW-0675">Receptor</keyword>
<dbReference type="EMBL" id="JAOPGA020001203">
    <property type="protein sequence ID" value="KAL0486177.1"/>
    <property type="molecule type" value="Genomic_DNA"/>
</dbReference>
<gene>
    <name evidence="8" type="ORF">AKO1_001813</name>
</gene>
<evidence type="ECO:0000259" key="7">
    <source>
        <dbReference type="Pfam" id="PF05529"/>
    </source>
</evidence>
<feature type="signal peptide" evidence="6">
    <location>
        <begin position="1"/>
        <end position="18"/>
    </location>
</feature>
<accession>A0AAW2ZA74</accession>
<proteinExistence type="inferred from homology"/>
<feature type="chain" id="PRO_5043699821" description="Endoplasmic reticulum transmembrane protein" evidence="6">
    <location>
        <begin position="19"/>
        <end position="159"/>
    </location>
</feature>
<dbReference type="AlphaFoldDB" id="A0AAW2ZA74"/>
<protein>
    <recommendedName>
        <fullName evidence="5">Endoplasmic reticulum transmembrane protein</fullName>
    </recommendedName>
</protein>
<dbReference type="Proteomes" id="UP001431209">
    <property type="component" value="Unassembled WGS sequence"/>
</dbReference>
<organism evidence="8 9">
    <name type="scientific">Acrasis kona</name>
    <dbReference type="NCBI Taxonomy" id="1008807"/>
    <lineage>
        <taxon>Eukaryota</taxon>
        <taxon>Discoba</taxon>
        <taxon>Heterolobosea</taxon>
        <taxon>Tetramitia</taxon>
        <taxon>Eutetramitia</taxon>
        <taxon>Acrasidae</taxon>
        <taxon>Acrasis</taxon>
    </lineage>
</organism>
<keyword evidence="3 5" id="KW-1133">Transmembrane helix</keyword>
<comment type="caution">
    <text evidence="8">The sequence shown here is derived from an EMBL/GenBank/DDBJ whole genome shotgun (WGS) entry which is preliminary data.</text>
</comment>
<feature type="domain" description="BAP29/BAP31 transmembrane" evidence="7">
    <location>
        <begin position="1"/>
        <end position="128"/>
    </location>
</feature>
<dbReference type="InterPro" id="IPR008417">
    <property type="entry name" value="BAP29/BAP31"/>
</dbReference>
<comment type="similarity">
    <text evidence="5">Belongs to the BCAP29/BCAP31 family.</text>
</comment>
<dbReference type="PANTHER" id="PTHR12701">
    <property type="entry name" value="BCR-ASSOCIATED PROTEIN, BAP"/>
    <property type="match status" value="1"/>
</dbReference>
<evidence type="ECO:0000256" key="5">
    <source>
        <dbReference type="RuleBase" id="RU367026"/>
    </source>
</evidence>
<evidence type="ECO:0000256" key="2">
    <source>
        <dbReference type="ARBA" id="ARBA00022692"/>
    </source>
</evidence>
<comment type="caution">
    <text evidence="5">Lacks conserved residue(s) required for the propagation of feature annotation.</text>
</comment>
<reference evidence="8 9" key="1">
    <citation type="submission" date="2024-03" db="EMBL/GenBank/DDBJ databases">
        <title>The Acrasis kona genome and developmental transcriptomes reveal deep origins of eukaryotic multicellular pathways.</title>
        <authorList>
            <person name="Sheikh S."/>
            <person name="Fu C.-J."/>
            <person name="Brown M.W."/>
            <person name="Baldauf S.L."/>
        </authorList>
    </citation>
    <scope>NUCLEOTIDE SEQUENCE [LARGE SCALE GENOMIC DNA]</scope>
    <source>
        <strain evidence="8 9">ATCC MYA-3509</strain>
    </source>
</reference>
<keyword evidence="6" id="KW-0732">Signal</keyword>
<dbReference type="GO" id="GO:0005789">
    <property type="term" value="C:endoplasmic reticulum membrane"/>
    <property type="evidence" value="ECO:0007669"/>
    <property type="project" value="UniProtKB-SubCell"/>
</dbReference>
<dbReference type="PANTHER" id="PTHR12701:SF20">
    <property type="entry name" value="ENDOPLASMIC RETICULUM TRANSMEMBRANE PROTEIN"/>
    <property type="match status" value="1"/>
</dbReference>
<feature type="transmembrane region" description="Helical" evidence="5">
    <location>
        <begin position="96"/>
        <end position="113"/>
    </location>
</feature>
<dbReference type="GO" id="GO:0070973">
    <property type="term" value="P:protein localization to endoplasmic reticulum exit site"/>
    <property type="evidence" value="ECO:0007669"/>
    <property type="project" value="UniProtKB-UniRule"/>
</dbReference>
<dbReference type="GO" id="GO:0006888">
    <property type="term" value="P:endoplasmic reticulum to Golgi vesicle-mediated transport"/>
    <property type="evidence" value="ECO:0007669"/>
    <property type="project" value="UniProtKB-UniRule"/>
</dbReference>
<evidence type="ECO:0000256" key="4">
    <source>
        <dbReference type="ARBA" id="ARBA00023136"/>
    </source>
</evidence>
<keyword evidence="9" id="KW-1185">Reference proteome</keyword>
<keyword evidence="5" id="KW-0931">ER-Golgi transport</keyword>
<keyword evidence="2 5" id="KW-0812">Transmembrane</keyword>
<evidence type="ECO:0000313" key="9">
    <source>
        <dbReference type="Proteomes" id="UP001431209"/>
    </source>
</evidence>
<dbReference type="Pfam" id="PF05529">
    <property type="entry name" value="Bap31"/>
    <property type="match status" value="1"/>
</dbReference>
<keyword evidence="5" id="KW-0256">Endoplasmic reticulum</keyword>
<dbReference type="InterPro" id="IPR040463">
    <property type="entry name" value="BAP29/BAP31_N"/>
</dbReference>
<feature type="transmembrane region" description="Helical" evidence="5">
    <location>
        <begin position="42"/>
        <end position="62"/>
    </location>
</feature>
<comment type="subcellular location">
    <subcellularLocation>
        <location evidence="5">Endoplasmic reticulum membrane</location>
        <topology evidence="5">Multi-pass membrane protein</topology>
    </subcellularLocation>
    <subcellularLocation>
        <location evidence="1">Membrane</location>
        <topology evidence="1">Multi-pass membrane protein</topology>
    </subcellularLocation>
</comment>